<evidence type="ECO:0000256" key="1">
    <source>
        <dbReference type="ARBA" id="ARBA00010322"/>
    </source>
</evidence>
<dbReference type="GO" id="GO:0016887">
    <property type="term" value="F:ATP hydrolysis activity"/>
    <property type="evidence" value="ECO:0007669"/>
    <property type="project" value="InterPro"/>
</dbReference>
<dbReference type="InterPro" id="IPR005654">
    <property type="entry name" value="ATPase_AFG1-like"/>
</dbReference>
<evidence type="ECO:0000313" key="5">
    <source>
        <dbReference type="Proteomes" id="UP000198287"/>
    </source>
</evidence>
<dbReference type="InterPro" id="IPR027417">
    <property type="entry name" value="P-loop_NTPase"/>
</dbReference>
<dbReference type="Gene3D" id="3.40.50.300">
    <property type="entry name" value="P-loop containing nucleotide triphosphate hydrolases"/>
    <property type="match status" value="1"/>
</dbReference>
<dbReference type="OMA" id="PRIINIF"/>
<dbReference type="PANTHER" id="PTHR12169:SF6">
    <property type="entry name" value="AFG1-LIKE ATPASE"/>
    <property type="match status" value="1"/>
</dbReference>
<keyword evidence="2" id="KW-0547">Nucleotide-binding</keyword>
<dbReference type="STRING" id="158441.A0A226E343"/>
<dbReference type="PANTHER" id="PTHR12169">
    <property type="entry name" value="ATPASE N2B"/>
    <property type="match status" value="1"/>
</dbReference>
<accession>A0A226E343</accession>
<name>A0A226E343_FOLCA</name>
<keyword evidence="5" id="KW-1185">Reference proteome</keyword>
<comment type="similarity">
    <text evidence="1">Belongs to the AFG1 ATPase family.</text>
</comment>
<evidence type="ECO:0000256" key="2">
    <source>
        <dbReference type="ARBA" id="ARBA00022741"/>
    </source>
</evidence>
<gene>
    <name evidence="4" type="ORF">Fcan01_14142</name>
</gene>
<dbReference type="Proteomes" id="UP000198287">
    <property type="component" value="Unassembled WGS sequence"/>
</dbReference>
<dbReference type="NCBIfam" id="NF040713">
    <property type="entry name" value="ZapE"/>
    <property type="match status" value="1"/>
</dbReference>
<reference evidence="4 5" key="1">
    <citation type="submission" date="2015-12" db="EMBL/GenBank/DDBJ databases">
        <title>The genome of Folsomia candida.</title>
        <authorList>
            <person name="Faddeeva A."/>
            <person name="Derks M.F."/>
            <person name="Anvar Y."/>
            <person name="Smit S."/>
            <person name="Van Straalen N."/>
            <person name="Roelofs D."/>
        </authorList>
    </citation>
    <scope>NUCLEOTIDE SEQUENCE [LARGE SCALE GENOMIC DNA]</scope>
    <source>
        <strain evidence="4 5">VU population</strain>
        <tissue evidence="4">Whole body</tissue>
    </source>
</reference>
<keyword evidence="3" id="KW-0067">ATP-binding</keyword>
<proteinExistence type="inferred from homology"/>
<protein>
    <submittedName>
        <fullName evidence="4">Putative ATPase N2B</fullName>
    </submittedName>
</protein>
<dbReference type="GO" id="GO:0005524">
    <property type="term" value="F:ATP binding"/>
    <property type="evidence" value="ECO:0007669"/>
    <property type="project" value="UniProtKB-KW"/>
</dbReference>
<dbReference type="SUPFAM" id="SSF52540">
    <property type="entry name" value="P-loop containing nucleoside triphosphate hydrolases"/>
    <property type="match status" value="1"/>
</dbReference>
<organism evidence="4 5">
    <name type="scientific">Folsomia candida</name>
    <name type="common">Springtail</name>
    <dbReference type="NCBI Taxonomy" id="158441"/>
    <lineage>
        <taxon>Eukaryota</taxon>
        <taxon>Metazoa</taxon>
        <taxon>Ecdysozoa</taxon>
        <taxon>Arthropoda</taxon>
        <taxon>Hexapoda</taxon>
        <taxon>Collembola</taxon>
        <taxon>Entomobryomorpha</taxon>
        <taxon>Isotomoidea</taxon>
        <taxon>Isotomidae</taxon>
        <taxon>Proisotominae</taxon>
        <taxon>Folsomia</taxon>
    </lineage>
</organism>
<dbReference type="EMBL" id="LNIX01000008">
    <property type="protein sequence ID" value="OXA50916.1"/>
    <property type="molecule type" value="Genomic_DNA"/>
</dbReference>
<dbReference type="AlphaFoldDB" id="A0A226E343"/>
<comment type="caution">
    <text evidence="4">The sequence shown here is derived from an EMBL/GenBank/DDBJ whole genome shotgun (WGS) entry which is preliminary data.</text>
</comment>
<dbReference type="FunFam" id="3.40.50.300:FF:003045">
    <property type="entry name" value="GD10885"/>
    <property type="match status" value="1"/>
</dbReference>
<sequence length="383" mass="43007">MSNPNLQFRSISKLKQFSLLILNSSSSTLTTCPKCLGLSVISGKHHLIRIRCLSTTSLSRVEYRLPSEIYAERVRSKQIDDDKYQAEVIKAFDKLQGEISTYKPPPKRTAMVKMFQGIFGGSSSQGGGGGVDKSGKKRIPSGLYIWGSVGGGKTMLMDLFFDVAPVRRKLRVHFHSFMSDVHTRIHRVKQATVSNVDTGTKPKVYDPIPPVAEEIAETTWLLCFDEFQVTDIGDAMVLKRLFTELFNHGVVVVATSNRPPDDLYKNGLQRSNFLPFIKILKDHCDVISLESGIDYRRKGGSQSHAYFISEKCDADAEMDSLFKFLSSKENDTVRPKILTIKGRNVTFEKTCGQVVDCTFDELCDRANAFRSFHQKSNPRLQDA</sequence>
<dbReference type="GO" id="GO:0005739">
    <property type="term" value="C:mitochondrion"/>
    <property type="evidence" value="ECO:0007669"/>
    <property type="project" value="TreeGrafter"/>
</dbReference>
<evidence type="ECO:0000313" key="4">
    <source>
        <dbReference type="EMBL" id="OXA50916.1"/>
    </source>
</evidence>
<dbReference type="OrthoDB" id="548867at2759"/>
<dbReference type="Pfam" id="PF03969">
    <property type="entry name" value="AFG1_ATPase"/>
    <property type="match status" value="1"/>
</dbReference>
<evidence type="ECO:0000256" key="3">
    <source>
        <dbReference type="ARBA" id="ARBA00022840"/>
    </source>
</evidence>